<dbReference type="SUPFAM" id="SSF52172">
    <property type="entry name" value="CheY-like"/>
    <property type="match status" value="1"/>
</dbReference>
<keyword evidence="1" id="KW-0597">Phosphoprotein</keyword>
<evidence type="ECO:0000313" key="3">
    <source>
        <dbReference type="EMBL" id="GLK53085.1"/>
    </source>
</evidence>
<dbReference type="Gene3D" id="3.40.50.2300">
    <property type="match status" value="1"/>
</dbReference>
<dbReference type="InterPro" id="IPR001789">
    <property type="entry name" value="Sig_transdc_resp-reg_receiver"/>
</dbReference>
<reference evidence="3" key="2">
    <citation type="submission" date="2023-01" db="EMBL/GenBank/DDBJ databases">
        <authorList>
            <person name="Sun Q."/>
            <person name="Evtushenko L."/>
        </authorList>
    </citation>
    <scope>NUCLEOTIDE SEQUENCE</scope>
    <source>
        <strain evidence="3">VKM B-1513</strain>
    </source>
</reference>
<dbReference type="GO" id="GO:0000160">
    <property type="term" value="P:phosphorelay signal transduction system"/>
    <property type="evidence" value="ECO:0007669"/>
    <property type="project" value="InterPro"/>
</dbReference>
<name>A0A9W6IQ01_9PROT</name>
<dbReference type="AlphaFoldDB" id="A0A9W6IQ01"/>
<dbReference type="Proteomes" id="UP001143486">
    <property type="component" value="Unassembled WGS sequence"/>
</dbReference>
<reference evidence="3" key="1">
    <citation type="journal article" date="2014" name="Int. J. Syst. Evol. Microbiol.">
        <title>Complete genome sequence of Corynebacterium casei LMG S-19264T (=DSM 44701T), isolated from a smear-ripened cheese.</title>
        <authorList>
            <consortium name="US DOE Joint Genome Institute (JGI-PGF)"/>
            <person name="Walter F."/>
            <person name="Albersmeier A."/>
            <person name="Kalinowski J."/>
            <person name="Ruckert C."/>
        </authorList>
    </citation>
    <scope>NUCLEOTIDE SEQUENCE</scope>
    <source>
        <strain evidence="3">VKM B-1513</strain>
    </source>
</reference>
<feature type="domain" description="Response regulatory" evidence="2">
    <location>
        <begin position="8"/>
        <end position="123"/>
    </location>
</feature>
<keyword evidence="4" id="KW-1185">Reference proteome</keyword>
<proteinExistence type="predicted"/>
<dbReference type="InterPro" id="IPR011006">
    <property type="entry name" value="CheY-like_superfamily"/>
</dbReference>
<evidence type="ECO:0000256" key="1">
    <source>
        <dbReference type="PROSITE-ProRule" id="PRU00169"/>
    </source>
</evidence>
<accession>A0A9W6IQ01</accession>
<protein>
    <recommendedName>
        <fullName evidence="2">Response regulatory domain-containing protein</fullName>
    </recommendedName>
</protein>
<gene>
    <name evidence="3" type="ORF">GCM10017621_25930</name>
</gene>
<evidence type="ECO:0000313" key="4">
    <source>
        <dbReference type="Proteomes" id="UP001143486"/>
    </source>
</evidence>
<organism evidence="3 4">
    <name type="scientific">Maricaulis virginensis</name>
    <dbReference type="NCBI Taxonomy" id="144022"/>
    <lineage>
        <taxon>Bacteria</taxon>
        <taxon>Pseudomonadati</taxon>
        <taxon>Pseudomonadota</taxon>
        <taxon>Alphaproteobacteria</taxon>
        <taxon>Maricaulales</taxon>
        <taxon>Maricaulaceae</taxon>
        <taxon>Maricaulis</taxon>
    </lineage>
</organism>
<dbReference type="PROSITE" id="PS50110">
    <property type="entry name" value="RESPONSE_REGULATORY"/>
    <property type="match status" value="1"/>
</dbReference>
<comment type="caution">
    <text evidence="3">The sequence shown here is derived from an EMBL/GenBank/DDBJ whole genome shotgun (WGS) entry which is preliminary data.</text>
</comment>
<sequence length="139" mass="15380">MMANRALKVLHVEDDFADAMLVQHAVCEAGDLDIAFEVARTLRDAKRLLGRNDYDLVLLDLRLPDSIHPRDTLETTQSHAGDTPILILSGSMSVDAARLPDDIARLDKNESFRKSCGDVPVHLAHRIREAVGEADIQTI</sequence>
<feature type="modified residue" description="4-aspartylphosphate" evidence="1">
    <location>
        <position position="60"/>
    </location>
</feature>
<evidence type="ECO:0000259" key="2">
    <source>
        <dbReference type="PROSITE" id="PS50110"/>
    </source>
</evidence>
<dbReference type="EMBL" id="BSFE01000008">
    <property type="protein sequence ID" value="GLK53085.1"/>
    <property type="molecule type" value="Genomic_DNA"/>
</dbReference>